<keyword evidence="4" id="KW-1185">Reference proteome</keyword>
<feature type="domain" description="Polysaccharide lyase 14" evidence="2">
    <location>
        <begin position="131"/>
        <end position="189"/>
    </location>
</feature>
<feature type="chain" id="PRO_5046735973" description="Polysaccharide lyase 14 domain-containing protein" evidence="1">
    <location>
        <begin position="18"/>
        <end position="191"/>
    </location>
</feature>
<gene>
    <name evidence="3" type="ORF">K7432_005997</name>
</gene>
<protein>
    <recommendedName>
        <fullName evidence="2">Polysaccharide lyase 14 domain-containing protein</fullName>
    </recommendedName>
</protein>
<accession>A0ABR2WVQ0</accession>
<organism evidence="3 4">
    <name type="scientific">Basidiobolus ranarum</name>
    <dbReference type="NCBI Taxonomy" id="34480"/>
    <lineage>
        <taxon>Eukaryota</taxon>
        <taxon>Fungi</taxon>
        <taxon>Fungi incertae sedis</taxon>
        <taxon>Zoopagomycota</taxon>
        <taxon>Entomophthoromycotina</taxon>
        <taxon>Basidiobolomycetes</taxon>
        <taxon>Basidiobolales</taxon>
        <taxon>Basidiobolaceae</taxon>
        <taxon>Basidiobolus</taxon>
    </lineage>
</organism>
<dbReference type="EMBL" id="JASJQH010000251">
    <property type="protein sequence ID" value="KAK9765576.1"/>
    <property type="molecule type" value="Genomic_DNA"/>
</dbReference>
<comment type="caution">
    <text evidence="3">The sequence shown here is derived from an EMBL/GenBank/DDBJ whole genome shotgun (WGS) entry which is preliminary data.</text>
</comment>
<evidence type="ECO:0000313" key="4">
    <source>
        <dbReference type="Proteomes" id="UP001479436"/>
    </source>
</evidence>
<dbReference type="Gene3D" id="2.60.120.200">
    <property type="match status" value="1"/>
</dbReference>
<sequence length="191" mass="22079">MMTLIPLCIFSVSLVYSHPFYYDNLDTDHLGTSNLDASNLNQEVHRFESSHSQNEYDNKSEFYTNSHQNDKASSWFFPELDPPTYSYGDISETYQRWESLNFTPPAFINWGVTKERYGYENKELVPDPTDFNTTVLKVIYPKGSRNPAHYPRGGIGFDAVPISLQDGVGQTVRLSYQVYFPEDFDFKHGKQ</sequence>
<dbReference type="Proteomes" id="UP001479436">
    <property type="component" value="Unassembled WGS sequence"/>
</dbReference>
<feature type="signal peptide" evidence="1">
    <location>
        <begin position="1"/>
        <end position="17"/>
    </location>
</feature>
<dbReference type="InterPro" id="IPR048958">
    <property type="entry name" value="Polysacc_lyase_14"/>
</dbReference>
<reference evidence="3 4" key="1">
    <citation type="submission" date="2023-04" db="EMBL/GenBank/DDBJ databases">
        <title>Genome of Basidiobolus ranarum AG-B5.</title>
        <authorList>
            <person name="Stajich J.E."/>
            <person name="Carter-House D."/>
            <person name="Gryganskyi A."/>
        </authorList>
    </citation>
    <scope>NUCLEOTIDE SEQUENCE [LARGE SCALE GENOMIC DNA]</scope>
    <source>
        <strain evidence="3 4">AG-B5</strain>
    </source>
</reference>
<keyword evidence="1" id="KW-0732">Signal</keyword>
<dbReference type="Pfam" id="PF21294">
    <property type="entry name" value="Polysacc_lyase_14"/>
    <property type="match status" value="1"/>
</dbReference>
<name>A0ABR2WVQ0_9FUNG</name>
<evidence type="ECO:0000313" key="3">
    <source>
        <dbReference type="EMBL" id="KAK9765576.1"/>
    </source>
</evidence>
<evidence type="ECO:0000259" key="2">
    <source>
        <dbReference type="Pfam" id="PF21294"/>
    </source>
</evidence>
<evidence type="ECO:0000256" key="1">
    <source>
        <dbReference type="SAM" id="SignalP"/>
    </source>
</evidence>
<proteinExistence type="predicted"/>